<feature type="region of interest" description="Disordered" evidence="1">
    <location>
        <begin position="73"/>
        <end position="107"/>
    </location>
</feature>
<keyword evidence="3" id="KW-1185">Reference proteome</keyword>
<gene>
    <name evidence="2" type="ORF">PENDEC_c001G01312</name>
</gene>
<dbReference type="STRING" id="69771.A0A1V6PN87"/>
<evidence type="ECO:0000313" key="3">
    <source>
        <dbReference type="Proteomes" id="UP000191522"/>
    </source>
</evidence>
<feature type="region of interest" description="Disordered" evidence="1">
    <location>
        <begin position="1"/>
        <end position="21"/>
    </location>
</feature>
<evidence type="ECO:0000256" key="1">
    <source>
        <dbReference type="SAM" id="MobiDB-lite"/>
    </source>
</evidence>
<protein>
    <submittedName>
        <fullName evidence="2">Uncharacterized protein</fullName>
    </submittedName>
</protein>
<reference evidence="3" key="1">
    <citation type="journal article" date="2017" name="Nat. Microbiol.">
        <title>Global analysis of biosynthetic gene clusters reveals vast potential of secondary metabolite production in Penicillium species.</title>
        <authorList>
            <person name="Nielsen J.C."/>
            <person name="Grijseels S."/>
            <person name="Prigent S."/>
            <person name="Ji B."/>
            <person name="Dainat J."/>
            <person name="Nielsen K.F."/>
            <person name="Frisvad J.C."/>
            <person name="Workman M."/>
            <person name="Nielsen J."/>
        </authorList>
    </citation>
    <scope>NUCLEOTIDE SEQUENCE [LARGE SCALE GENOMIC DNA]</scope>
    <source>
        <strain evidence="3">IBT 11843</strain>
    </source>
</reference>
<organism evidence="2 3">
    <name type="scientific">Penicillium decumbens</name>
    <dbReference type="NCBI Taxonomy" id="69771"/>
    <lineage>
        <taxon>Eukaryota</taxon>
        <taxon>Fungi</taxon>
        <taxon>Dikarya</taxon>
        <taxon>Ascomycota</taxon>
        <taxon>Pezizomycotina</taxon>
        <taxon>Eurotiomycetes</taxon>
        <taxon>Eurotiomycetidae</taxon>
        <taxon>Eurotiales</taxon>
        <taxon>Aspergillaceae</taxon>
        <taxon>Penicillium</taxon>
    </lineage>
</organism>
<proteinExistence type="predicted"/>
<name>A0A1V6PN87_PENDC</name>
<dbReference type="EMBL" id="MDYL01000001">
    <property type="protein sequence ID" value="OQD78441.1"/>
    <property type="molecule type" value="Genomic_DNA"/>
</dbReference>
<accession>A0A1V6PN87</accession>
<evidence type="ECO:0000313" key="2">
    <source>
        <dbReference type="EMBL" id="OQD78441.1"/>
    </source>
</evidence>
<dbReference type="OrthoDB" id="2440450at2759"/>
<sequence length="450" mass="50720">MTETSFNMSAPTLKRRWTESPQNELILLPTSAFPTTPPTNNLLPAIADLLPDPLIRPQYLETSEDRFLDAQPMDFEASGDRPPDTQPAGDDEDELNVSSDSDLDDGDEVIARRYPRNHLHLEQHGFRPVWTPWEGYPGEIPADIREYLDEDGTCGSAKMIGPLRSLAWLAGLDELVEAIDHPAYAIRDEIEVVPFGAEITFPINRHWDEGNIPPRIWDKVTGDSWSRTTWTSGATVRPQIPPGVNETPTAHNLRSLYACARVQTPTGTVQFMKVKYNRSLPQLERTIRRQAGQSLASRNLWFRGTSIQALAYILYFFIPEIRRTNFDNEFGPGFYTTDSFKYALRYLSGGGVILVFKDPDVHSTRLWQPSPQDWNAWVARWLHLPLAITEGPAPSQSLTAEFIQGAISGERPRGGGLPLPGRHQQLVAVSYKGCEVLSRSLEMIIFVERR</sequence>
<feature type="compositionally biased region" description="Polar residues" evidence="1">
    <location>
        <begin position="1"/>
        <end position="10"/>
    </location>
</feature>
<dbReference type="Proteomes" id="UP000191522">
    <property type="component" value="Unassembled WGS sequence"/>
</dbReference>
<dbReference type="AlphaFoldDB" id="A0A1V6PN87"/>
<comment type="caution">
    <text evidence="2">The sequence shown here is derived from an EMBL/GenBank/DDBJ whole genome shotgun (WGS) entry which is preliminary data.</text>
</comment>
<feature type="compositionally biased region" description="Acidic residues" evidence="1">
    <location>
        <begin position="89"/>
        <end position="107"/>
    </location>
</feature>